<proteinExistence type="predicted"/>
<evidence type="ECO:0000313" key="1">
    <source>
        <dbReference type="EMBL" id="JAE11048.1"/>
    </source>
</evidence>
<accession>A0A0A9FRY1</accession>
<organism evidence="1">
    <name type="scientific">Arundo donax</name>
    <name type="common">Giant reed</name>
    <name type="synonym">Donax arundinaceus</name>
    <dbReference type="NCBI Taxonomy" id="35708"/>
    <lineage>
        <taxon>Eukaryota</taxon>
        <taxon>Viridiplantae</taxon>
        <taxon>Streptophyta</taxon>
        <taxon>Embryophyta</taxon>
        <taxon>Tracheophyta</taxon>
        <taxon>Spermatophyta</taxon>
        <taxon>Magnoliopsida</taxon>
        <taxon>Liliopsida</taxon>
        <taxon>Poales</taxon>
        <taxon>Poaceae</taxon>
        <taxon>PACMAD clade</taxon>
        <taxon>Arundinoideae</taxon>
        <taxon>Arundineae</taxon>
        <taxon>Arundo</taxon>
    </lineage>
</organism>
<dbReference type="EMBL" id="GBRH01186848">
    <property type="protein sequence ID" value="JAE11048.1"/>
    <property type="molecule type" value="Transcribed_RNA"/>
</dbReference>
<protein>
    <submittedName>
        <fullName evidence="1">Uncharacterized protein</fullName>
    </submittedName>
</protein>
<dbReference type="AlphaFoldDB" id="A0A0A9FRY1"/>
<name>A0A0A9FRY1_ARUDO</name>
<reference evidence="1" key="2">
    <citation type="journal article" date="2015" name="Data Brief">
        <title>Shoot transcriptome of the giant reed, Arundo donax.</title>
        <authorList>
            <person name="Barrero R.A."/>
            <person name="Guerrero F.D."/>
            <person name="Moolhuijzen P."/>
            <person name="Goolsby J.A."/>
            <person name="Tidwell J."/>
            <person name="Bellgard S.E."/>
            <person name="Bellgard M.I."/>
        </authorList>
    </citation>
    <scope>NUCLEOTIDE SEQUENCE</scope>
    <source>
        <tissue evidence="1">Shoot tissue taken approximately 20 cm above the soil surface</tissue>
    </source>
</reference>
<reference evidence="1" key="1">
    <citation type="submission" date="2014-09" db="EMBL/GenBank/DDBJ databases">
        <authorList>
            <person name="Magalhaes I.L.F."/>
            <person name="Oliveira U."/>
            <person name="Santos F.R."/>
            <person name="Vidigal T.H.D.A."/>
            <person name="Brescovit A.D."/>
            <person name="Santos A.J."/>
        </authorList>
    </citation>
    <scope>NUCLEOTIDE SEQUENCE</scope>
    <source>
        <tissue evidence="1">Shoot tissue taken approximately 20 cm above the soil surface</tissue>
    </source>
</reference>
<sequence length="45" mass="5028">MMEGGWRSSLCLCARVGDHTLFYGLLVRFICDFGEREGGGRSTSR</sequence>